<organism evidence="3 4">
    <name type="scientific">Manganibacter manganicus</name>
    <dbReference type="NCBI Taxonomy" id="1873176"/>
    <lineage>
        <taxon>Bacteria</taxon>
        <taxon>Pseudomonadati</taxon>
        <taxon>Pseudomonadota</taxon>
        <taxon>Alphaproteobacteria</taxon>
        <taxon>Hyphomicrobiales</taxon>
        <taxon>Phyllobacteriaceae</taxon>
        <taxon>Manganibacter</taxon>
    </lineage>
</organism>
<dbReference type="AlphaFoldDB" id="A0A1V8RRV9"/>
<evidence type="ECO:0000256" key="1">
    <source>
        <dbReference type="SAM" id="Coils"/>
    </source>
</evidence>
<name>A0A1V8RRV9_9HYPH</name>
<dbReference type="Pfam" id="PF04977">
    <property type="entry name" value="DivIC"/>
    <property type="match status" value="1"/>
</dbReference>
<gene>
    <name evidence="3" type="ORF">BFN67_03390</name>
</gene>
<dbReference type="Proteomes" id="UP000191905">
    <property type="component" value="Unassembled WGS sequence"/>
</dbReference>
<evidence type="ECO:0000256" key="2">
    <source>
        <dbReference type="SAM" id="Phobius"/>
    </source>
</evidence>
<evidence type="ECO:0000313" key="4">
    <source>
        <dbReference type="Proteomes" id="UP000191905"/>
    </source>
</evidence>
<reference evidence="3 4" key="1">
    <citation type="journal article" date="2016" name="Int. J. Syst. Evol. Microbiol.">
        <title>Pseudaminobacter manganicus sp. nov., isolated from sludge of a manganese mine.</title>
        <authorList>
            <person name="Li J."/>
            <person name="Huang J."/>
            <person name="Liao S."/>
            <person name="Wang G."/>
        </authorList>
    </citation>
    <scope>NUCLEOTIDE SEQUENCE [LARGE SCALE GENOMIC DNA]</scope>
    <source>
        <strain evidence="3 4">JH-7</strain>
    </source>
</reference>
<keyword evidence="3" id="KW-0131">Cell cycle</keyword>
<dbReference type="STRING" id="1873176.BFN67_03390"/>
<keyword evidence="2" id="KW-1133">Transmembrane helix</keyword>
<dbReference type="InterPro" id="IPR007060">
    <property type="entry name" value="FtsL/DivIC"/>
</dbReference>
<protein>
    <submittedName>
        <fullName evidence="3">Cell division protein</fullName>
    </submittedName>
</protein>
<accession>A0A1V8RRV9</accession>
<keyword evidence="4" id="KW-1185">Reference proteome</keyword>
<keyword evidence="2" id="KW-0472">Membrane</keyword>
<keyword evidence="1" id="KW-0175">Coiled coil</keyword>
<dbReference type="GO" id="GO:0051301">
    <property type="term" value="P:cell division"/>
    <property type="evidence" value="ECO:0007669"/>
    <property type="project" value="UniProtKB-KW"/>
</dbReference>
<keyword evidence="2" id="KW-0812">Transmembrane</keyword>
<dbReference type="OrthoDB" id="9815600at2"/>
<comment type="caution">
    <text evidence="3">The sequence shown here is derived from an EMBL/GenBank/DDBJ whole genome shotgun (WGS) entry which is preliminary data.</text>
</comment>
<sequence length="107" mass="12366">MWTRQHKQRNTGRLIIPTLCAAFLAYFGFHAYHGEYGIYSKYRLQARTANLEEQLAAVKARRADLEHRVALLHDGTLEKDMLDEQARKALNLSKPNEIIVMTPRKAD</sequence>
<dbReference type="EMBL" id="MDET01000012">
    <property type="protein sequence ID" value="OQM75952.1"/>
    <property type="molecule type" value="Genomic_DNA"/>
</dbReference>
<proteinExistence type="predicted"/>
<evidence type="ECO:0000313" key="3">
    <source>
        <dbReference type="EMBL" id="OQM75952.1"/>
    </source>
</evidence>
<dbReference type="RefSeq" id="WP_080919495.1">
    <property type="nucleotide sequence ID" value="NZ_MDET01000012.1"/>
</dbReference>
<keyword evidence="3" id="KW-0132">Cell division</keyword>
<feature type="transmembrane region" description="Helical" evidence="2">
    <location>
        <begin position="12"/>
        <end position="32"/>
    </location>
</feature>
<feature type="coiled-coil region" evidence="1">
    <location>
        <begin position="41"/>
        <end position="68"/>
    </location>
</feature>